<evidence type="ECO:0000313" key="5">
    <source>
        <dbReference type="EMBL" id="ORC36974.1"/>
    </source>
</evidence>
<dbReference type="InterPro" id="IPR008920">
    <property type="entry name" value="TF_FadR/GntR_C"/>
</dbReference>
<reference evidence="5 6" key="1">
    <citation type="submission" date="2017-03" db="EMBL/GenBank/DDBJ databases">
        <title>Draft Genome sequence of Marispirochaeta sp. strain JC444.</title>
        <authorList>
            <person name="Shivani Y."/>
            <person name="Subhash Y."/>
            <person name="Sasikala C."/>
            <person name="Ramana C."/>
        </authorList>
    </citation>
    <scope>NUCLEOTIDE SEQUENCE [LARGE SCALE GENOMIC DNA]</scope>
    <source>
        <strain evidence="5 6">JC444</strain>
    </source>
</reference>
<name>A0A1Y1S0W0_9SPIO</name>
<dbReference type="PANTHER" id="PTHR43537">
    <property type="entry name" value="TRANSCRIPTIONAL REGULATOR, GNTR FAMILY"/>
    <property type="match status" value="1"/>
</dbReference>
<evidence type="ECO:0000256" key="1">
    <source>
        <dbReference type="ARBA" id="ARBA00023015"/>
    </source>
</evidence>
<evidence type="ECO:0000313" key="6">
    <source>
        <dbReference type="Proteomes" id="UP000192343"/>
    </source>
</evidence>
<dbReference type="Gene3D" id="1.10.10.10">
    <property type="entry name" value="Winged helix-like DNA-binding domain superfamily/Winged helix DNA-binding domain"/>
    <property type="match status" value="1"/>
</dbReference>
<dbReference type="RefSeq" id="WP_083048860.1">
    <property type="nucleotide sequence ID" value="NZ_MWQY01000004.1"/>
</dbReference>
<evidence type="ECO:0000256" key="3">
    <source>
        <dbReference type="ARBA" id="ARBA00023163"/>
    </source>
</evidence>
<dbReference type="GO" id="GO:0003700">
    <property type="term" value="F:DNA-binding transcription factor activity"/>
    <property type="evidence" value="ECO:0007669"/>
    <property type="project" value="InterPro"/>
</dbReference>
<proteinExistence type="predicted"/>
<dbReference type="InterPro" id="IPR036388">
    <property type="entry name" value="WH-like_DNA-bd_sf"/>
</dbReference>
<keyword evidence="2" id="KW-0238">DNA-binding</keyword>
<dbReference type="Pfam" id="PF07729">
    <property type="entry name" value="FCD"/>
    <property type="match status" value="1"/>
</dbReference>
<dbReference type="Proteomes" id="UP000192343">
    <property type="component" value="Unassembled WGS sequence"/>
</dbReference>
<protein>
    <recommendedName>
        <fullName evidence="4">HTH gntR-type domain-containing protein</fullName>
    </recommendedName>
</protein>
<dbReference type="SUPFAM" id="SSF48008">
    <property type="entry name" value="GntR ligand-binding domain-like"/>
    <property type="match status" value="1"/>
</dbReference>
<dbReference type="OrthoDB" id="9799482at2"/>
<evidence type="ECO:0000256" key="2">
    <source>
        <dbReference type="ARBA" id="ARBA00023125"/>
    </source>
</evidence>
<organism evidence="5 6">
    <name type="scientific">Marispirochaeta aestuarii</name>
    <dbReference type="NCBI Taxonomy" id="1963862"/>
    <lineage>
        <taxon>Bacteria</taxon>
        <taxon>Pseudomonadati</taxon>
        <taxon>Spirochaetota</taxon>
        <taxon>Spirochaetia</taxon>
        <taxon>Spirochaetales</taxon>
        <taxon>Spirochaetaceae</taxon>
        <taxon>Marispirochaeta</taxon>
    </lineage>
</organism>
<dbReference type="AlphaFoldDB" id="A0A1Y1S0W0"/>
<dbReference type="InterPro" id="IPR036390">
    <property type="entry name" value="WH_DNA-bd_sf"/>
</dbReference>
<dbReference type="PANTHER" id="PTHR43537:SF5">
    <property type="entry name" value="UXU OPERON TRANSCRIPTIONAL REGULATOR"/>
    <property type="match status" value="1"/>
</dbReference>
<dbReference type="SMART" id="SM00895">
    <property type="entry name" value="FCD"/>
    <property type="match status" value="1"/>
</dbReference>
<keyword evidence="3" id="KW-0804">Transcription</keyword>
<evidence type="ECO:0000259" key="4">
    <source>
        <dbReference type="PROSITE" id="PS50949"/>
    </source>
</evidence>
<dbReference type="Gene3D" id="1.20.120.530">
    <property type="entry name" value="GntR ligand-binding domain-like"/>
    <property type="match status" value="1"/>
</dbReference>
<dbReference type="GO" id="GO:0003677">
    <property type="term" value="F:DNA binding"/>
    <property type="evidence" value="ECO:0007669"/>
    <property type="project" value="UniProtKB-KW"/>
</dbReference>
<keyword evidence="1" id="KW-0805">Transcription regulation</keyword>
<dbReference type="InterPro" id="IPR011711">
    <property type="entry name" value="GntR_C"/>
</dbReference>
<sequence length="233" mass="26543">MAKTDIQNLEEKIKTYILEHANGPGSKVETEEKLAEHFQVTRYRVRNVLNGLSQQGIITKTPRRGTFINKLDTDAITNTIKFNYQVSNFNLYESIEARIVIELAVIPLVVKRITPSGIVALESCVQKMLDNKNDPRVADEADMEFHATMLNSSGNKLLDSFSQIINQLFHQDDYRKKYWDPATIEQLALEHQSIAEAIQDGDTTLALERLKKHLHYTRKIELDGLRSTISSSV</sequence>
<dbReference type="STRING" id="1963862.B4O97_04945"/>
<keyword evidence="6" id="KW-1185">Reference proteome</keyword>
<comment type="caution">
    <text evidence="5">The sequence shown here is derived from an EMBL/GenBank/DDBJ whole genome shotgun (WGS) entry which is preliminary data.</text>
</comment>
<dbReference type="SUPFAM" id="SSF46785">
    <property type="entry name" value="Winged helix' DNA-binding domain"/>
    <property type="match status" value="1"/>
</dbReference>
<dbReference type="EMBL" id="MWQY01000004">
    <property type="protein sequence ID" value="ORC36974.1"/>
    <property type="molecule type" value="Genomic_DNA"/>
</dbReference>
<accession>A0A1Y1S0W0</accession>
<feature type="domain" description="HTH gntR-type" evidence="4">
    <location>
        <begin position="3"/>
        <end position="71"/>
    </location>
</feature>
<dbReference type="PROSITE" id="PS50949">
    <property type="entry name" value="HTH_GNTR"/>
    <property type="match status" value="1"/>
</dbReference>
<gene>
    <name evidence="5" type="ORF">B4O97_04945</name>
</gene>
<dbReference type="InterPro" id="IPR000524">
    <property type="entry name" value="Tscrpt_reg_HTH_GntR"/>
</dbReference>
<dbReference type="Pfam" id="PF00392">
    <property type="entry name" value="GntR"/>
    <property type="match status" value="1"/>
</dbReference>
<dbReference type="SMART" id="SM00345">
    <property type="entry name" value="HTH_GNTR"/>
    <property type="match status" value="1"/>
</dbReference>